<feature type="transmembrane region" description="Helical" evidence="1">
    <location>
        <begin position="6"/>
        <end position="27"/>
    </location>
</feature>
<evidence type="ECO:0000313" key="2">
    <source>
        <dbReference type="EMBL" id="MBB3018521.1"/>
    </source>
</evidence>
<proteinExistence type="predicted"/>
<keyword evidence="1" id="KW-0472">Membrane</keyword>
<keyword evidence="1" id="KW-0812">Transmembrane</keyword>
<evidence type="ECO:0000313" key="3">
    <source>
        <dbReference type="Proteomes" id="UP000532010"/>
    </source>
</evidence>
<sequence>MTLLEAYVYFGIPVIAVAMGFGALWMSRRESRQRPAR</sequence>
<name>A0A7W4VK04_9HYPH</name>
<organism evidence="2 3">
    <name type="scientific">Microvirga lupini</name>
    <dbReference type="NCBI Taxonomy" id="420324"/>
    <lineage>
        <taxon>Bacteria</taxon>
        <taxon>Pseudomonadati</taxon>
        <taxon>Pseudomonadota</taxon>
        <taxon>Alphaproteobacteria</taxon>
        <taxon>Hyphomicrobiales</taxon>
        <taxon>Methylobacteriaceae</taxon>
        <taxon>Microvirga</taxon>
    </lineage>
</organism>
<accession>A0A7W4VK04</accession>
<reference evidence="2 3" key="1">
    <citation type="submission" date="2020-08" db="EMBL/GenBank/DDBJ databases">
        <title>The Agave Microbiome: Exploring the role of microbial communities in plant adaptations to desert environments.</title>
        <authorList>
            <person name="Partida-Martinez L.P."/>
        </authorList>
    </citation>
    <scope>NUCLEOTIDE SEQUENCE [LARGE SCALE GENOMIC DNA]</scope>
    <source>
        <strain evidence="2 3">AT3.9</strain>
    </source>
</reference>
<dbReference type="EMBL" id="JACHWB010000002">
    <property type="protein sequence ID" value="MBB3018521.1"/>
    <property type="molecule type" value="Genomic_DNA"/>
</dbReference>
<comment type="caution">
    <text evidence="2">The sequence shown here is derived from an EMBL/GenBank/DDBJ whole genome shotgun (WGS) entry which is preliminary data.</text>
</comment>
<evidence type="ECO:0000256" key="1">
    <source>
        <dbReference type="SAM" id="Phobius"/>
    </source>
</evidence>
<dbReference type="Proteomes" id="UP000532010">
    <property type="component" value="Unassembled WGS sequence"/>
</dbReference>
<protein>
    <submittedName>
        <fullName evidence="2">Uncharacterized protein</fullName>
    </submittedName>
</protein>
<dbReference type="AlphaFoldDB" id="A0A7W4VK04"/>
<keyword evidence="1" id="KW-1133">Transmembrane helix</keyword>
<keyword evidence="3" id="KW-1185">Reference proteome</keyword>
<gene>
    <name evidence="2" type="ORF">FHR70_001575</name>
</gene>